<dbReference type="EMBL" id="AOKY01000205">
    <property type="protein sequence ID" value="KDB25379.1"/>
    <property type="molecule type" value="Genomic_DNA"/>
</dbReference>
<evidence type="ECO:0000313" key="1">
    <source>
        <dbReference type="EMBL" id="KDB25379.1"/>
    </source>
</evidence>
<evidence type="ECO:0000313" key="2">
    <source>
        <dbReference type="Proteomes" id="UP000024533"/>
    </source>
</evidence>
<sequence>MIQTTFPKCLWDLPFVNRGVSGITFAVDELSVIKTPTGGEENAEELRVERKILERPWRPPADSETVIYL</sequence>
<keyword evidence="2" id="KW-1185">Reference proteome</keyword>
<gene>
    <name evidence="1" type="ORF">H109_02793</name>
</gene>
<proteinExistence type="predicted"/>
<protein>
    <submittedName>
        <fullName evidence="1">Uncharacterized protein</fullName>
    </submittedName>
</protein>
<dbReference type="HOGENOM" id="CLU_2777713_0_0_1"/>
<name>A0A059JC56_TRIIM</name>
<dbReference type="AlphaFoldDB" id="A0A059JC56"/>
<organism evidence="1 2">
    <name type="scientific">Trichophyton interdigitale (strain MR816)</name>
    <dbReference type="NCBI Taxonomy" id="1215338"/>
    <lineage>
        <taxon>Eukaryota</taxon>
        <taxon>Fungi</taxon>
        <taxon>Dikarya</taxon>
        <taxon>Ascomycota</taxon>
        <taxon>Pezizomycotina</taxon>
        <taxon>Eurotiomycetes</taxon>
        <taxon>Eurotiomycetidae</taxon>
        <taxon>Onygenales</taxon>
        <taxon>Arthrodermataceae</taxon>
        <taxon>Trichophyton</taxon>
    </lineage>
</organism>
<dbReference type="Proteomes" id="UP000024533">
    <property type="component" value="Unassembled WGS sequence"/>
</dbReference>
<accession>A0A059JC56</accession>
<reference evidence="1 2" key="1">
    <citation type="submission" date="2014-02" db="EMBL/GenBank/DDBJ databases">
        <title>The Genome Sequence of Trichophyton interdigitale MR816.</title>
        <authorList>
            <consortium name="The Broad Institute Genomics Platform"/>
            <person name="Cuomo C.A."/>
            <person name="White T.C."/>
            <person name="Graser Y."/>
            <person name="Martinez-Rossi N."/>
            <person name="Heitman J."/>
            <person name="Young S.K."/>
            <person name="Zeng Q."/>
            <person name="Gargeya S."/>
            <person name="Abouelleil A."/>
            <person name="Alvarado L."/>
            <person name="Chapman S.B."/>
            <person name="Gainer-Dewar J."/>
            <person name="Goldberg J."/>
            <person name="Griggs A."/>
            <person name="Gujja S."/>
            <person name="Hansen M."/>
            <person name="Howarth C."/>
            <person name="Imamovic A."/>
            <person name="Larimer J."/>
            <person name="Martinez D."/>
            <person name="Murphy C."/>
            <person name="Pearson M.D."/>
            <person name="Persinoti G."/>
            <person name="Poon T."/>
            <person name="Priest M."/>
            <person name="Roberts A.D."/>
            <person name="Saif S."/>
            <person name="Shea T.D."/>
            <person name="Sykes S.N."/>
            <person name="Wortman J."/>
            <person name="Nusbaum C."/>
            <person name="Birren B."/>
        </authorList>
    </citation>
    <scope>NUCLEOTIDE SEQUENCE [LARGE SCALE GENOMIC DNA]</scope>
    <source>
        <strain evidence="1 2">MR816</strain>
    </source>
</reference>
<comment type="caution">
    <text evidence="1">The sequence shown here is derived from an EMBL/GenBank/DDBJ whole genome shotgun (WGS) entry which is preliminary data.</text>
</comment>